<keyword evidence="2 5" id="KW-0489">Methyltransferase</keyword>
<dbReference type="EMBL" id="CDMZ01001082">
    <property type="protein sequence ID" value="CEM26936.1"/>
    <property type="molecule type" value="Genomic_DNA"/>
</dbReference>
<dbReference type="SUPFAM" id="SSF53335">
    <property type="entry name" value="S-adenosyl-L-methionine-dependent methyltransferases"/>
    <property type="match status" value="1"/>
</dbReference>
<feature type="compositionally biased region" description="Polar residues" evidence="7">
    <location>
        <begin position="418"/>
        <end position="429"/>
    </location>
</feature>
<dbReference type="EC" id="2.1.1.-" evidence="5"/>
<feature type="region of interest" description="Disordered" evidence="7">
    <location>
        <begin position="1"/>
        <end position="26"/>
    </location>
</feature>
<feature type="compositionally biased region" description="Gly residues" evidence="7">
    <location>
        <begin position="129"/>
        <end position="138"/>
    </location>
</feature>
<feature type="binding site" evidence="6">
    <location>
        <position position="111"/>
    </location>
    <ligand>
        <name>S-adenosyl-L-methionine</name>
        <dbReference type="ChEBI" id="CHEBI:59789"/>
    </ligand>
</feature>
<dbReference type="PANTHER" id="PTHR13393:SF0">
    <property type="entry name" value="RNA N6-ADENOSINE-METHYLTRANSFERASE METTL16"/>
    <property type="match status" value="1"/>
</dbReference>
<sequence length="429" mass="47330">MSSKRRHAGEVQESRGQGSHQKRFKGVQSHVCNNEKMHPRSKHHEAPDYFVLADKYPDFKPFVYRNRFGSASIDYKDAAALRALSRCLLKEYYGLEWSLPESFLCPPVPTRANYIHEVADLLAVKEAGGGAEQKGGAGETTRVDQEEKDDEDERKKNLIPPRGPQICGLDVGVGANCIYALLGAASYGWTFVGSDISSDAIGAAQKNVDANGLGERIRLRLQKDRTKIFEGVLTPGDTFAFSMCNPPFHESLESAGVNPARVLEGQDGELACEGGESGFIRRMIRESFSYCQQIIWFTSLVARLSTLKSLRQLLGSPESLRELLREGAETQGGGQVEGLEERLPSVKETRVVTLHQGKQTRWVIAWTFMDSFKREAILGSLGSSSSSSVSEEKEEKGESKDEEDSSACVQQDREGETKQNPSDSNSEPA</sequence>
<feature type="binding site" evidence="6">
    <location>
        <position position="195"/>
    </location>
    <ligand>
        <name>S-adenosyl-L-methionine</name>
        <dbReference type="ChEBI" id="CHEBI:59789"/>
    </ligand>
</feature>
<dbReference type="GO" id="GO:0008168">
    <property type="term" value="F:methyltransferase activity"/>
    <property type="evidence" value="ECO:0007669"/>
    <property type="project" value="UniProtKB-UniRule"/>
</dbReference>
<accession>A0A0G4GCE4</accession>
<dbReference type="InterPro" id="IPR017182">
    <property type="entry name" value="METTL16/PsiM"/>
</dbReference>
<feature type="binding site" evidence="6">
    <location>
        <position position="245"/>
    </location>
    <ligand>
        <name>S-adenosyl-L-methionine</name>
        <dbReference type="ChEBI" id="CHEBI:59789"/>
    </ligand>
</feature>
<dbReference type="PhylomeDB" id="A0A0G4GCE4"/>
<keyword evidence="3 5" id="KW-0808">Transferase</keyword>
<keyword evidence="4 6" id="KW-0949">S-adenosyl-L-methionine</keyword>
<dbReference type="VEuPathDB" id="CryptoDB:Cvel_21275"/>
<feature type="region of interest" description="Disordered" evidence="7">
    <location>
        <begin position="381"/>
        <end position="429"/>
    </location>
</feature>
<dbReference type="Gene3D" id="3.40.50.150">
    <property type="entry name" value="Vaccinia Virus protein VP39"/>
    <property type="match status" value="1"/>
</dbReference>
<dbReference type="AlphaFoldDB" id="A0A0G4GCE4"/>
<name>A0A0G4GCE4_9ALVE</name>
<comment type="similarity">
    <text evidence="1 5">Belongs to the methyltransferase superfamily. METTL16/RlmF family.</text>
</comment>
<reference evidence="8" key="1">
    <citation type="submission" date="2014-11" db="EMBL/GenBank/DDBJ databases">
        <authorList>
            <person name="Otto D Thomas"/>
            <person name="Naeem Raeece"/>
        </authorList>
    </citation>
    <scope>NUCLEOTIDE SEQUENCE</scope>
</reference>
<organism evidence="8">
    <name type="scientific">Chromera velia CCMP2878</name>
    <dbReference type="NCBI Taxonomy" id="1169474"/>
    <lineage>
        <taxon>Eukaryota</taxon>
        <taxon>Sar</taxon>
        <taxon>Alveolata</taxon>
        <taxon>Colpodellida</taxon>
        <taxon>Chromeraceae</taxon>
        <taxon>Chromera</taxon>
    </lineage>
</organism>
<dbReference type="Pfam" id="PF05971">
    <property type="entry name" value="Methyltransf_10"/>
    <property type="match status" value="2"/>
</dbReference>
<gene>
    <name evidence="8" type="ORF">Cvel_21275</name>
</gene>
<dbReference type="InterPro" id="IPR010286">
    <property type="entry name" value="METTL16/RlmF"/>
</dbReference>
<proteinExistence type="inferred from homology"/>
<dbReference type="InterPro" id="IPR029063">
    <property type="entry name" value="SAM-dependent_MTases_sf"/>
</dbReference>
<dbReference type="PIRSF" id="PIRSF037350">
    <property type="entry name" value="Mtase_ZK1128_prd"/>
    <property type="match status" value="1"/>
</dbReference>
<evidence type="ECO:0000256" key="1">
    <source>
        <dbReference type="ARBA" id="ARBA00005878"/>
    </source>
</evidence>
<evidence type="ECO:0000256" key="7">
    <source>
        <dbReference type="SAM" id="MobiDB-lite"/>
    </source>
</evidence>
<protein>
    <recommendedName>
        <fullName evidence="5">U6 small nuclear RNA (adenine-(43)-N(6))-methyltransferase</fullName>
        <ecNumber evidence="5">2.1.1.-</ecNumber>
    </recommendedName>
</protein>
<feature type="compositionally biased region" description="Basic and acidic residues" evidence="7">
    <location>
        <begin position="390"/>
        <end position="399"/>
    </location>
</feature>
<evidence type="ECO:0000313" key="8">
    <source>
        <dbReference type="EMBL" id="CEM26936.1"/>
    </source>
</evidence>
<evidence type="ECO:0000256" key="6">
    <source>
        <dbReference type="PIRSR" id="PIRSR037350-1"/>
    </source>
</evidence>
<feature type="binding site" evidence="6">
    <location>
        <position position="172"/>
    </location>
    <ligand>
        <name>S-adenosyl-L-methionine</name>
        <dbReference type="ChEBI" id="CHEBI:59789"/>
    </ligand>
</feature>
<evidence type="ECO:0000256" key="5">
    <source>
        <dbReference type="PIRNR" id="PIRNR037350"/>
    </source>
</evidence>
<dbReference type="PANTHER" id="PTHR13393">
    <property type="entry name" value="SAM-DEPENDENT METHYLTRANSFERASE"/>
    <property type="match status" value="1"/>
</dbReference>
<feature type="region of interest" description="Disordered" evidence="7">
    <location>
        <begin position="129"/>
        <end position="159"/>
    </location>
</feature>
<evidence type="ECO:0000256" key="4">
    <source>
        <dbReference type="ARBA" id="ARBA00022691"/>
    </source>
</evidence>
<evidence type="ECO:0000256" key="3">
    <source>
        <dbReference type="ARBA" id="ARBA00022679"/>
    </source>
</evidence>
<dbReference type="CDD" id="cd02440">
    <property type="entry name" value="AdoMet_MTases"/>
    <property type="match status" value="1"/>
</dbReference>
<evidence type="ECO:0000256" key="2">
    <source>
        <dbReference type="ARBA" id="ARBA00022603"/>
    </source>
</evidence>
<dbReference type="GO" id="GO:0070475">
    <property type="term" value="P:rRNA base methylation"/>
    <property type="evidence" value="ECO:0007669"/>
    <property type="project" value="TreeGrafter"/>
</dbReference>